<sequence length="236" mass="27662">MALKLPDKYLKNHLVPQIMQHLQKEELISYEVDHSPGLDGFMSTLYNIKLKTKSAESVKERWLILKVMRGEGDFRQSSKSYIQFANEIYFYTSVLAAFKEVMEVAEECSVKVEDLLPKCYVAEFGYIEGLSFSVKDVESVLVLEHLEPLNYRMGPRVYLNFEHLLGMSRLLGKYHACSYALRSTNITKWNQLIAGIKPLAFVDINRPDDKNNFYRILYRVAFDRFFDYLKRRKDNI</sequence>
<dbReference type="EnsemblMetazoa" id="GAUT001144-RA">
    <property type="protein sequence ID" value="GAUT001144-PA"/>
    <property type="gene ID" value="GAUT001144"/>
</dbReference>
<evidence type="ECO:0000313" key="1">
    <source>
        <dbReference type="EnsemblMetazoa" id="GAUT001144-PA"/>
    </source>
</evidence>
<evidence type="ECO:0008006" key="3">
    <source>
        <dbReference type="Google" id="ProtNLM"/>
    </source>
</evidence>
<name>A0A1A9UDS8_GLOAU</name>
<protein>
    <recommendedName>
        <fullName evidence="3">CHK kinase-like domain-containing protein</fullName>
    </recommendedName>
</protein>
<dbReference type="Pfam" id="PF02958">
    <property type="entry name" value="EcKL"/>
    <property type="match status" value="1"/>
</dbReference>
<organism evidence="1 2">
    <name type="scientific">Glossina austeni</name>
    <name type="common">Savannah tsetse fly</name>
    <dbReference type="NCBI Taxonomy" id="7395"/>
    <lineage>
        <taxon>Eukaryota</taxon>
        <taxon>Metazoa</taxon>
        <taxon>Ecdysozoa</taxon>
        <taxon>Arthropoda</taxon>
        <taxon>Hexapoda</taxon>
        <taxon>Insecta</taxon>
        <taxon>Pterygota</taxon>
        <taxon>Neoptera</taxon>
        <taxon>Endopterygota</taxon>
        <taxon>Diptera</taxon>
        <taxon>Brachycera</taxon>
        <taxon>Muscomorpha</taxon>
        <taxon>Hippoboscoidea</taxon>
        <taxon>Glossinidae</taxon>
        <taxon>Glossina</taxon>
    </lineage>
</organism>
<proteinExistence type="predicted"/>
<keyword evidence="2" id="KW-1185">Reference proteome</keyword>
<dbReference type="Proteomes" id="UP000078200">
    <property type="component" value="Unassembled WGS sequence"/>
</dbReference>
<dbReference type="VEuPathDB" id="VectorBase:GAUT001144"/>
<dbReference type="AlphaFoldDB" id="A0A1A9UDS8"/>
<dbReference type="InterPro" id="IPR004119">
    <property type="entry name" value="EcKL"/>
</dbReference>
<dbReference type="PANTHER" id="PTHR11012:SF4">
    <property type="entry name" value="LD42035P"/>
    <property type="match status" value="1"/>
</dbReference>
<accession>A0A1A9UDS8</accession>
<reference evidence="1" key="1">
    <citation type="submission" date="2020-05" db="UniProtKB">
        <authorList>
            <consortium name="EnsemblMetazoa"/>
        </authorList>
    </citation>
    <scope>IDENTIFICATION</scope>
    <source>
        <strain evidence="1">TTRI</strain>
    </source>
</reference>
<dbReference type="PANTHER" id="PTHR11012">
    <property type="entry name" value="PROTEIN KINASE-LIKE DOMAIN-CONTAINING"/>
    <property type="match status" value="1"/>
</dbReference>
<evidence type="ECO:0000313" key="2">
    <source>
        <dbReference type="Proteomes" id="UP000078200"/>
    </source>
</evidence>